<feature type="compositionally biased region" description="Gly residues" evidence="1">
    <location>
        <begin position="789"/>
        <end position="798"/>
    </location>
</feature>
<dbReference type="GO" id="GO:0051983">
    <property type="term" value="P:regulation of chromosome segregation"/>
    <property type="evidence" value="ECO:0007669"/>
    <property type="project" value="TreeGrafter"/>
</dbReference>
<organism evidence="2 3">
    <name type="scientific">Mycena alexandri</name>
    <dbReference type="NCBI Taxonomy" id="1745969"/>
    <lineage>
        <taxon>Eukaryota</taxon>
        <taxon>Fungi</taxon>
        <taxon>Dikarya</taxon>
        <taxon>Basidiomycota</taxon>
        <taxon>Agaricomycotina</taxon>
        <taxon>Agaricomycetes</taxon>
        <taxon>Agaricomycetidae</taxon>
        <taxon>Agaricales</taxon>
        <taxon>Marasmiineae</taxon>
        <taxon>Mycenaceae</taxon>
        <taxon>Mycena</taxon>
    </lineage>
</organism>
<feature type="region of interest" description="Disordered" evidence="1">
    <location>
        <begin position="458"/>
        <end position="798"/>
    </location>
</feature>
<dbReference type="PANTHER" id="PTHR21603">
    <property type="entry name" value="ANTIGEN KI-67-LIKE PROTEIN"/>
    <property type="match status" value="1"/>
</dbReference>
<name>A0AAD6SFG5_9AGAR</name>
<dbReference type="GO" id="GO:0007088">
    <property type="term" value="P:regulation of mitotic nuclear division"/>
    <property type="evidence" value="ECO:0007669"/>
    <property type="project" value="TreeGrafter"/>
</dbReference>
<comment type="caution">
    <text evidence="2">The sequence shown here is derived from an EMBL/GenBank/DDBJ whole genome shotgun (WGS) entry which is preliminary data.</text>
</comment>
<dbReference type="GO" id="GO:0005634">
    <property type="term" value="C:nucleus"/>
    <property type="evidence" value="ECO:0007669"/>
    <property type="project" value="TreeGrafter"/>
</dbReference>
<feature type="compositionally biased region" description="Basic and acidic residues" evidence="1">
    <location>
        <begin position="474"/>
        <end position="577"/>
    </location>
</feature>
<evidence type="ECO:0000313" key="3">
    <source>
        <dbReference type="Proteomes" id="UP001218188"/>
    </source>
</evidence>
<proteinExistence type="predicted"/>
<dbReference type="GO" id="GO:0005694">
    <property type="term" value="C:chromosome"/>
    <property type="evidence" value="ECO:0007669"/>
    <property type="project" value="TreeGrafter"/>
</dbReference>
<keyword evidence="3" id="KW-1185">Reference proteome</keyword>
<dbReference type="PANTHER" id="PTHR21603:SF16">
    <property type="entry name" value="CELL DIVISION CYCLE-ASSOCIATED PROTEIN 2"/>
    <property type="match status" value="1"/>
</dbReference>
<feature type="compositionally biased region" description="Basic and acidic residues" evidence="1">
    <location>
        <begin position="602"/>
        <end position="616"/>
    </location>
</feature>
<accession>A0AAD6SFG5</accession>
<sequence length="798" mass="86910">MFKRYDAAVVPDIMPLPELLRVATTKAEQTLVPKLNEHQHSWIFDVALRGHDLPKMPKDNVKEFYEKVKTHAFAAKAFQHTVQPGDAAEEACLPARVERWLIANPTKTNNNKSNNKKSKKSESESADGNVSDVEEDAGARVGLLRGFPKAGWRLAIQKVLTNKRGADKTAHQKRDGTSAEKTNIVAPALAMVKVFGIATQTGRDKFREEHRDDIRDLSKMLPGSNAGGKSRKAEAQLWANEDPEEWKAAAATEEGVNWVERQQFVTGAIQHMVETLNTGGKFRPFLATMVMGWLDEHDELRLEWVEALPQGLHVHQRFEDQYPKVTTNFINAMHGWAKQPLQGELYSSMPLRATDLLNPPRLFFSLTAEALDDMSPNAVAQAVTTFLIKSYQAAFGNEVIPWATIASKPEGYYDTSKFNDVVFTADGPQGVKGAEWFVLGAALAAGAGEGSSGFFRKVSDVGSGDQEGNSADADEQRKAEEAEAQRQAEEAEAQRKSDDAEAQRQADDAEAQRKADDAEAQRKADDVDAQRKADDVDAQRKAEEADAEAEAKRKEEDAEAKHKAEVEAEAEAKRTADEVQANADEQQTVVEEPKKKDRKRKAAEAELHPEAEGGERRSRRTRQSFEAAAELQPEAEGGERRSRRTRKSPEEAEAERQEKAETAKNKSKAKPGDLKRFLGLKTGQTLRKSNQLSDGGQNPAPSAAAAIIPDASSPTATPAATAAPIASEGASAPARSPTPASAATMDQSGRRPSLLARMQMENGRPRFRMKGAAGGDGAETPEGDQVGAEGAGGSEGNI</sequence>
<reference evidence="2" key="1">
    <citation type="submission" date="2023-03" db="EMBL/GenBank/DDBJ databases">
        <title>Massive genome expansion in bonnet fungi (Mycena s.s.) driven by repeated elements and novel gene families across ecological guilds.</title>
        <authorList>
            <consortium name="Lawrence Berkeley National Laboratory"/>
            <person name="Harder C.B."/>
            <person name="Miyauchi S."/>
            <person name="Viragh M."/>
            <person name="Kuo A."/>
            <person name="Thoen E."/>
            <person name="Andreopoulos B."/>
            <person name="Lu D."/>
            <person name="Skrede I."/>
            <person name="Drula E."/>
            <person name="Henrissat B."/>
            <person name="Morin E."/>
            <person name="Kohler A."/>
            <person name="Barry K."/>
            <person name="LaButti K."/>
            <person name="Morin E."/>
            <person name="Salamov A."/>
            <person name="Lipzen A."/>
            <person name="Mereny Z."/>
            <person name="Hegedus B."/>
            <person name="Baldrian P."/>
            <person name="Stursova M."/>
            <person name="Weitz H."/>
            <person name="Taylor A."/>
            <person name="Grigoriev I.V."/>
            <person name="Nagy L.G."/>
            <person name="Martin F."/>
            <person name="Kauserud H."/>
        </authorList>
    </citation>
    <scope>NUCLEOTIDE SEQUENCE</scope>
    <source>
        <strain evidence="2">CBHHK200</strain>
    </source>
</reference>
<dbReference type="EMBL" id="JARJCM010000142">
    <property type="protein sequence ID" value="KAJ7026237.1"/>
    <property type="molecule type" value="Genomic_DNA"/>
</dbReference>
<feature type="compositionally biased region" description="Basic and acidic residues" evidence="1">
    <location>
        <begin position="647"/>
        <end position="676"/>
    </location>
</feature>
<protein>
    <submittedName>
        <fullName evidence="2">Uncharacterized protein</fullName>
    </submittedName>
</protein>
<dbReference type="Proteomes" id="UP001218188">
    <property type="component" value="Unassembled WGS sequence"/>
</dbReference>
<feature type="compositionally biased region" description="Low complexity" evidence="1">
    <location>
        <begin position="699"/>
        <end position="744"/>
    </location>
</feature>
<dbReference type="AlphaFoldDB" id="A0AAD6SFG5"/>
<gene>
    <name evidence="2" type="ORF">C8F04DRAFT_1298141</name>
</gene>
<feature type="region of interest" description="Disordered" evidence="1">
    <location>
        <begin position="103"/>
        <end position="134"/>
    </location>
</feature>
<evidence type="ECO:0000256" key="1">
    <source>
        <dbReference type="SAM" id="MobiDB-lite"/>
    </source>
</evidence>
<evidence type="ECO:0000313" key="2">
    <source>
        <dbReference type="EMBL" id="KAJ7026237.1"/>
    </source>
</evidence>
<feature type="compositionally biased region" description="Polar residues" evidence="1">
    <location>
        <begin position="682"/>
        <end position="696"/>
    </location>
</feature>